<reference evidence="6 7" key="1">
    <citation type="submission" date="2024-01" db="EMBL/GenBank/DDBJ databases">
        <authorList>
            <person name="Allen C."/>
            <person name="Tagirdzhanova G."/>
        </authorList>
    </citation>
    <scope>NUCLEOTIDE SEQUENCE [LARGE SCALE GENOMIC DNA]</scope>
</reference>
<evidence type="ECO:0000313" key="7">
    <source>
        <dbReference type="Proteomes" id="UP001642405"/>
    </source>
</evidence>
<accession>A0ABP0CVY2</accession>
<evidence type="ECO:0000256" key="4">
    <source>
        <dbReference type="ARBA" id="ARBA00023239"/>
    </source>
</evidence>
<name>A0ABP0CVY2_9PEZI</name>
<gene>
    <name evidence="6" type="ORF">SCUCBS95973_009354</name>
</gene>
<evidence type="ECO:0000256" key="3">
    <source>
        <dbReference type="ARBA" id="ARBA00022833"/>
    </source>
</evidence>
<sequence length="140" mass="14335">MPSGSCICGQIAYEFSGNPVTTAICHCIDCQKWGGSGFSTNIAIPTDAFKITSGTPVRFARKGASGQNHVLGFCGNCGTSLFSQPASLGSVTLIKTGSLNDAAARDFAVANELFVKDRRGFASPVAGAAQMRLDLGGPAA</sequence>
<feature type="domain" description="CENP-V/GFA" evidence="5">
    <location>
        <begin position="2"/>
        <end position="122"/>
    </location>
</feature>
<dbReference type="SUPFAM" id="SSF51316">
    <property type="entry name" value="Mss4-like"/>
    <property type="match status" value="1"/>
</dbReference>
<organism evidence="6 7">
    <name type="scientific">Sporothrix curviconia</name>
    <dbReference type="NCBI Taxonomy" id="1260050"/>
    <lineage>
        <taxon>Eukaryota</taxon>
        <taxon>Fungi</taxon>
        <taxon>Dikarya</taxon>
        <taxon>Ascomycota</taxon>
        <taxon>Pezizomycotina</taxon>
        <taxon>Sordariomycetes</taxon>
        <taxon>Sordariomycetidae</taxon>
        <taxon>Ophiostomatales</taxon>
        <taxon>Ophiostomataceae</taxon>
        <taxon>Sporothrix</taxon>
    </lineage>
</organism>
<dbReference type="Pfam" id="PF04828">
    <property type="entry name" value="GFA"/>
    <property type="match status" value="1"/>
</dbReference>
<dbReference type="InterPro" id="IPR006913">
    <property type="entry name" value="CENP-V/GFA"/>
</dbReference>
<keyword evidence="4" id="KW-0456">Lyase</keyword>
<evidence type="ECO:0000256" key="2">
    <source>
        <dbReference type="ARBA" id="ARBA00022723"/>
    </source>
</evidence>
<evidence type="ECO:0000313" key="6">
    <source>
        <dbReference type="EMBL" id="CAK7235695.1"/>
    </source>
</evidence>
<keyword evidence="7" id="KW-1185">Reference proteome</keyword>
<dbReference type="Gene3D" id="3.90.1590.10">
    <property type="entry name" value="glutathione-dependent formaldehyde- activating enzyme (gfa)"/>
    <property type="match status" value="1"/>
</dbReference>
<comment type="similarity">
    <text evidence="1">Belongs to the Gfa family.</text>
</comment>
<dbReference type="PANTHER" id="PTHR33337:SF30">
    <property type="entry name" value="DUF636 DOMAIN PROTEIN (AFU_ORTHOLOGUE AFUA_1G03180)"/>
    <property type="match status" value="1"/>
</dbReference>
<dbReference type="EMBL" id="CAWUHB010000102">
    <property type="protein sequence ID" value="CAK7235695.1"/>
    <property type="molecule type" value="Genomic_DNA"/>
</dbReference>
<evidence type="ECO:0000256" key="1">
    <source>
        <dbReference type="ARBA" id="ARBA00005495"/>
    </source>
</evidence>
<dbReference type="PANTHER" id="PTHR33337">
    <property type="entry name" value="GFA DOMAIN-CONTAINING PROTEIN"/>
    <property type="match status" value="1"/>
</dbReference>
<protein>
    <recommendedName>
        <fullName evidence="5">CENP-V/GFA domain-containing protein</fullName>
    </recommendedName>
</protein>
<dbReference type="PROSITE" id="PS51891">
    <property type="entry name" value="CENP_V_GFA"/>
    <property type="match status" value="1"/>
</dbReference>
<comment type="caution">
    <text evidence="6">The sequence shown here is derived from an EMBL/GenBank/DDBJ whole genome shotgun (WGS) entry which is preliminary data.</text>
</comment>
<proteinExistence type="inferred from homology"/>
<keyword evidence="3" id="KW-0862">Zinc</keyword>
<dbReference type="InterPro" id="IPR011057">
    <property type="entry name" value="Mss4-like_sf"/>
</dbReference>
<keyword evidence="2" id="KW-0479">Metal-binding</keyword>
<evidence type="ECO:0000259" key="5">
    <source>
        <dbReference type="PROSITE" id="PS51891"/>
    </source>
</evidence>
<dbReference type="Proteomes" id="UP001642405">
    <property type="component" value="Unassembled WGS sequence"/>
</dbReference>